<accession>A0ABD3VQ57</accession>
<reference evidence="2 3" key="1">
    <citation type="submission" date="2024-11" db="EMBL/GenBank/DDBJ databases">
        <title>Chromosome-level genome assembly of the freshwater bivalve Anodonta woodiana.</title>
        <authorList>
            <person name="Chen X."/>
        </authorList>
    </citation>
    <scope>NUCLEOTIDE SEQUENCE [LARGE SCALE GENOMIC DNA]</scope>
    <source>
        <strain evidence="2">MN2024</strain>
        <tissue evidence="2">Gills</tissue>
    </source>
</reference>
<proteinExistence type="predicted"/>
<sequence>MKERIKHECKWTKYLPRKLNGNDVKINQSSHHVIVPWLVNLCSNTTRMEDNERLWVNNLILNSEHSAQPKIHKLQTYFVTIGCIIERNMGNKPKVDVNKFFDNILLSNDFAHGSSEGNYATKRMETFLEISEETLKDQKNKVEKSRKEGRTINKENLKLKLRK</sequence>
<evidence type="ECO:0000256" key="1">
    <source>
        <dbReference type="SAM" id="MobiDB-lite"/>
    </source>
</evidence>
<evidence type="ECO:0000313" key="3">
    <source>
        <dbReference type="Proteomes" id="UP001634394"/>
    </source>
</evidence>
<dbReference type="AlphaFoldDB" id="A0ABD3VQ57"/>
<feature type="region of interest" description="Disordered" evidence="1">
    <location>
        <begin position="138"/>
        <end position="163"/>
    </location>
</feature>
<dbReference type="Proteomes" id="UP001634394">
    <property type="component" value="Unassembled WGS sequence"/>
</dbReference>
<comment type="caution">
    <text evidence="2">The sequence shown here is derived from an EMBL/GenBank/DDBJ whole genome shotgun (WGS) entry which is preliminary data.</text>
</comment>
<protein>
    <submittedName>
        <fullName evidence="2">Uncharacterized protein</fullName>
    </submittedName>
</protein>
<dbReference type="EMBL" id="JBJQND010000010">
    <property type="protein sequence ID" value="KAL3863709.1"/>
    <property type="molecule type" value="Genomic_DNA"/>
</dbReference>
<name>A0ABD3VQ57_SINWO</name>
<gene>
    <name evidence="2" type="ORF">ACJMK2_005456</name>
</gene>
<keyword evidence="3" id="KW-1185">Reference proteome</keyword>
<evidence type="ECO:0000313" key="2">
    <source>
        <dbReference type="EMBL" id="KAL3863709.1"/>
    </source>
</evidence>
<organism evidence="2 3">
    <name type="scientific">Sinanodonta woodiana</name>
    <name type="common">Chinese pond mussel</name>
    <name type="synonym">Anodonta woodiana</name>
    <dbReference type="NCBI Taxonomy" id="1069815"/>
    <lineage>
        <taxon>Eukaryota</taxon>
        <taxon>Metazoa</taxon>
        <taxon>Spiralia</taxon>
        <taxon>Lophotrochozoa</taxon>
        <taxon>Mollusca</taxon>
        <taxon>Bivalvia</taxon>
        <taxon>Autobranchia</taxon>
        <taxon>Heteroconchia</taxon>
        <taxon>Palaeoheterodonta</taxon>
        <taxon>Unionida</taxon>
        <taxon>Unionoidea</taxon>
        <taxon>Unionidae</taxon>
        <taxon>Unioninae</taxon>
        <taxon>Sinanodonta</taxon>
    </lineage>
</organism>